<dbReference type="Proteomes" id="UP000789920">
    <property type="component" value="Unassembled WGS sequence"/>
</dbReference>
<accession>A0ACA9RQ25</accession>
<feature type="non-terminal residue" evidence="1">
    <location>
        <position position="1"/>
    </location>
</feature>
<gene>
    <name evidence="1" type="ORF">RPERSI_LOCUS21289</name>
</gene>
<reference evidence="1" key="1">
    <citation type="submission" date="2021-06" db="EMBL/GenBank/DDBJ databases">
        <authorList>
            <person name="Kallberg Y."/>
            <person name="Tangrot J."/>
            <person name="Rosling A."/>
        </authorList>
    </citation>
    <scope>NUCLEOTIDE SEQUENCE</scope>
    <source>
        <strain evidence="1">MA461A</strain>
    </source>
</reference>
<proteinExistence type="predicted"/>
<evidence type="ECO:0000313" key="2">
    <source>
        <dbReference type="Proteomes" id="UP000789920"/>
    </source>
</evidence>
<protein>
    <submittedName>
        <fullName evidence="1">18810_t:CDS:1</fullName>
    </submittedName>
</protein>
<sequence length="48" mass="5850">MKILEIIVNMTIILSEITTRKTVDLLHESEHIANDKYRKRTYLWVEKY</sequence>
<dbReference type="EMBL" id="CAJVQC010062023">
    <property type="protein sequence ID" value="CAG8802308.1"/>
    <property type="molecule type" value="Genomic_DNA"/>
</dbReference>
<organism evidence="1 2">
    <name type="scientific">Racocetra persica</name>
    <dbReference type="NCBI Taxonomy" id="160502"/>
    <lineage>
        <taxon>Eukaryota</taxon>
        <taxon>Fungi</taxon>
        <taxon>Fungi incertae sedis</taxon>
        <taxon>Mucoromycota</taxon>
        <taxon>Glomeromycotina</taxon>
        <taxon>Glomeromycetes</taxon>
        <taxon>Diversisporales</taxon>
        <taxon>Gigasporaceae</taxon>
        <taxon>Racocetra</taxon>
    </lineage>
</organism>
<feature type="non-terminal residue" evidence="1">
    <location>
        <position position="48"/>
    </location>
</feature>
<comment type="caution">
    <text evidence="1">The sequence shown here is derived from an EMBL/GenBank/DDBJ whole genome shotgun (WGS) entry which is preliminary data.</text>
</comment>
<keyword evidence="2" id="KW-1185">Reference proteome</keyword>
<name>A0ACA9RQ25_9GLOM</name>
<evidence type="ECO:0000313" key="1">
    <source>
        <dbReference type="EMBL" id="CAG8802308.1"/>
    </source>
</evidence>